<keyword evidence="1" id="KW-0472">Membrane</keyword>
<gene>
    <name evidence="2" type="ORF">H5410_013460</name>
</gene>
<dbReference type="EMBL" id="JACXVP010000002">
    <property type="protein sequence ID" value="KAG5628242.1"/>
    <property type="molecule type" value="Genomic_DNA"/>
</dbReference>
<evidence type="ECO:0000313" key="3">
    <source>
        <dbReference type="Proteomes" id="UP000824120"/>
    </source>
</evidence>
<keyword evidence="3" id="KW-1185">Reference proteome</keyword>
<organism evidence="2 3">
    <name type="scientific">Solanum commersonii</name>
    <name type="common">Commerson's wild potato</name>
    <name type="synonym">Commerson's nightshade</name>
    <dbReference type="NCBI Taxonomy" id="4109"/>
    <lineage>
        <taxon>Eukaryota</taxon>
        <taxon>Viridiplantae</taxon>
        <taxon>Streptophyta</taxon>
        <taxon>Embryophyta</taxon>
        <taxon>Tracheophyta</taxon>
        <taxon>Spermatophyta</taxon>
        <taxon>Magnoliopsida</taxon>
        <taxon>eudicotyledons</taxon>
        <taxon>Gunneridae</taxon>
        <taxon>Pentapetalae</taxon>
        <taxon>asterids</taxon>
        <taxon>lamiids</taxon>
        <taxon>Solanales</taxon>
        <taxon>Solanaceae</taxon>
        <taxon>Solanoideae</taxon>
        <taxon>Solaneae</taxon>
        <taxon>Solanum</taxon>
    </lineage>
</organism>
<sequence length="67" mass="7802">MRHDLKLLNGDRLRVPNFVSITISRFDPFSPSTCDFHFFILYAFVFDAFFVGIFCQANMKVYSPCPT</sequence>
<keyword evidence="1" id="KW-0812">Transmembrane</keyword>
<proteinExistence type="predicted"/>
<evidence type="ECO:0000256" key="1">
    <source>
        <dbReference type="SAM" id="Phobius"/>
    </source>
</evidence>
<protein>
    <submittedName>
        <fullName evidence="2">Uncharacterized protein</fullName>
    </submittedName>
</protein>
<accession>A0A9J6AVG8</accession>
<dbReference type="Proteomes" id="UP000824120">
    <property type="component" value="Chromosome 2"/>
</dbReference>
<reference evidence="2 3" key="1">
    <citation type="submission" date="2020-09" db="EMBL/GenBank/DDBJ databases">
        <title>De no assembly of potato wild relative species, Solanum commersonii.</title>
        <authorList>
            <person name="Cho K."/>
        </authorList>
    </citation>
    <scope>NUCLEOTIDE SEQUENCE [LARGE SCALE GENOMIC DNA]</scope>
    <source>
        <strain evidence="2">LZ3.2</strain>
        <tissue evidence="2">Leaf</tissue>
    </source>
</reference>
<dbReference type="AlphaFoldDB" id="A0A9J6AVG8"/>
<name>A0A9J6AVG8_SOLCO</name>
<keyword evidence="1" id="KW-1133">Transmembrane helix</keyword>
<evidence type="ECO:0000313" key="2">
    <source>
        <dbReference type="EMBL" id="KAG5628242.1"/>
    </source>
</evidence>
<feature type="transmembrane region" description="Helical" evidence="1">
    <location>
        <begin position="36"/>
        <end position="55"/>
    </location>
</feature>
<comment type="caution">
    <text evidence="2">The sequence shown here is derived from an EMBL/GenBank/DDBJ whole genome shotgun (WGS) entry which is preliminary data.</text>
</comment>